<protein>
    <submittedName>
        <fullName evidence="2">Uncharacterized protein</fullName>
    </submittedName>
</protein>
<organism evidence="2 3">
    <name type="scientific">Cerrena zonata</name>
    <dbReference type="NCBI Taxonomy" id="2478898"/>
    <lineage>
        <taxon>Eukaryota</taxon>
        <taxon>Fungi</taxon>
        <taxon>Dikarya</taxon>
        <taxon>Basidiomycota</taxon>
        <taxon>Agaricomycotina</taxon>
        <taxon>Agaricomycetes</taxon>
        <taxon>Polyporales</taxon>
        <taxon>Cerrenaceae</taxon>
        <taxon>Cerrena</taxon>
    </lineage>
</organism>
<evidence type="ECO:0000313" key="2">
    <source>
        <dbReference type="EMBL" id="KAK7682075.1"/>
    </source>
</evidence>
<name>A0AAW0FZ81_9APHY</name>
<sequence>MTSNVHPHSGSLASILSSSPTIIEDNGDNDDEINVEIISNPSWTCMFTLSLYNTNLCLHTEKCTLSVIESEMESDIGQSSDEGDTSDGAVIAPTATISTSKQKKK</sequence>
<keyword evidence="3" id="KW-1185">Reference proteome</keyword>
<proteinExistence type="predicted"/>
<dbReference type="EMBL" id="JASBNA010000037">
    <property type="protein sequence ID" value="KAK7682075.1"/>
    <property type="molecule type" value="Genomic_DNA"/>
</dbReference>
<reference evidence="2 3" key="1">
    <citation type="submission" date="2022-09" db="EMBL/GenBank/DDBJ databases">
        <authorList>
            <person name="Palmer J.M."/>
        </authorList>
    </citation>
    <scope>NUCLEOTIDE SEQUENCE [LARGE SCALE GENOMIC DNA]</scope>
    <source>
        <strain evidence="2 3">DSM 7382</strain>
    </source>
</reference>
<evidence type="ECO:0000313" key="3">
    <source>
        <dbReference type="Proteomes" id="UP001385951"/>
    </source>
</evidence>
<comment type="caution">
    <text evidence="2">The sequence shown here is derived from an EMBL/GenBank/DDBJ whole genome shotgun (WGS) entry which is preliminary data.</text>
</comment>
<accession>A0AAW0FZ81</accession>
<dbReference type="AlphaFoldDB" id="A0AAW0FZ81"/>
<feature type="region of interest" description="Disordered" evidence="1">
    <location>
        <begin position="73"/>
        <end position="105"/>
    </location>
</feature>
<gene>
    <name evidence="2" type="ORF">QCA50_014661</name>
</gene>
<feature type="compositionally biased region" description="Polar residues" evidence="1">
    <location>
        <begin position="95"/>
        <end position="105"/>
    </location>
</feature>
<evidence type="ECO:0000256" key="1">
    <source>
        <dbReference type="SAM" id="MobiDB-lite"/>
    </source>
</evidence>
<feature type="compositionally biased region" description="Low complexity" evidence="1">
    <location>
        <begin position="9"/>
        <end position="24"/>
    </location>
</feature>
<dbReference type="Proteomes" id="UP001385951">
    <property type="component" value="Unassembled WGS sequence"/>
</dbReference>
<feature type="region of interest" description="Disordered" evidence="1">
    <location>
        <begin position="1"/>
        <end position="29"/>
    </location>
</feature>